<comment type="caution">
    <text evidence="6">The sequence shown here is derived from an EMBL/GenBank/DDBJ whole genome shotgun (WGS) entry which is preliminary data.</text>
</comment>
<dbReference type="RefSeq" id="WP_035213677.1">
    <property type="nucleotide sequence ID" value="NZ_CABKQQ010000019.1"/>
</dbReference>
<dbReference type="InterPro" id="IPR050954">
    <property type="entry name" value="ET_IronSulfur_Cluster-Binding"/>
</dbReference>
<dbReference type="SUPFAM" id="SSF54862">
    <property type="entry name" value="4Fe-4S ferredoxins"/>
    <property type="match status" value="1"/>
</dbReference>
<keyword evidence="2" id="KW-0479">Metal-binding</keyword>
<dbReference type="EMBL" id="LOCK01000072">
    <property type="protein sequence ID" value="KTE89643.1"/>
    <property type="molecule type" value="Genomic_DNA"/>
</dbReference>
<accession>A0A0W1JDL2</accession>
<dbReference type="AlphaFoldDB" id="A0A0W1JDL2"/>
<evidence type="ECO:0000256" key="3">
    <source>
        <dbReference type="ARBA" id="ARBA00023004"/>
    </source>
</evidence>
<proteinExistence type="predicted"/>
<dbReference type="PROSITE" id="PS00198">
    <property type="entry name" value="4FE4S_FER_1"/>
    <property type="match status" value="1"/>
</dbReference>
<keyword evidence="1" id="KW-0004">4Fe-4S</keyword>
<organism evidence="6 7">
    <name type="scientific">Desulfitobacterium hafniense</name>
    <name type="common">Desulfitobacterium frappieri</name>
    <dbReference type="NCBI Taxonomy" id="49338"/>
    <lineage>
        <taxon>Bacteria</taxon>
        <taxon>Bacillati</taxon>
        <taxon>Bacillota</taxon>
        <taxon>Clostridia</taxon>
        <taxon>Eubacteriales</taxon>
        <taxon>Desulfitobacteriaceae</taxon>
        <taxon>Desulfitobacterium</taxon>
    </lineage>
</organism>
<dbReference type="InterPro" id="IPR017896">
    <property type="entry name" value="4Fe4S_Fe-S-bd"/>
</dbReference>
<evidence type="ECO:0000256" key="1">
    <source>
        <dbReference type="ARBA" id="ARBA00022485"/>
    </source>
</evidence>
<feature type="domain" description="4Fe-4S ferredoxin-type" evidence="5">
    <location>
        <begin position="81"/>
        <end position="110"/>
    </location>
</feature>
<dbReference type="OrthoDB" id="9810688at2"/>
<evidence type="ECO:0000256" key="4">
    <source>
        <dbReference type="ARBA" id="ARBA00023014"/>
    </source>
</evidence>
<dbReference type="CDD" id="cd16371">
    <property type="entry name" value="DMSOR_beta_like"/>
    <property type="match status" value="1"/>
</dbReference>
<evidence type="ECO:0000313" key="7">
    <source>
        <dbReference type="Proteomes" id="UP000054623"/>
    </source>
</evidence>
<feature type="domain" description="4Fe-4S ferredoxin-type" evidence="5">
    <location>
        <begin position="4"/>
        <end position="33"/>
    </location>
</feature>
<gene>
    <name evidence="6" type="ORF">AT727_12480</name>
</gene>
<reference evidence="6 7" key="1">
    <citation type="submission" date="2015-12" db="EMBL/GenBank/DDBJ databases">
        <title>Draft Genome Sequence of Desulfitobacterium hafniense Strain DH, a Sulfate-reducing Bacterium Isolated from Paddy Soils.</title>
        <authorList>
            <person name="Bao P."/>
            <person name="Zhang X."/>
            <person name="Li G."/>
        </authorList>
    </citation>
    <scope>NUCLEOTIDE SEQUENCE [LARGE SCALE GENOMIC DNA]</scope>
    <source>
        <strain evidence="6 7">DH</strain>
    </source>
</reference>
<sequence>MNQKGFVFNPNRCLGCRSCQTACSVNHNLPPGITLRKVTAIELAMEGRLLKYYLSSSCNHCLNPECFRLCPNHAYRKRRDGIVVFDEGKCKGCGTCIRSCPFEAPVLLPDTGKVIKCDLCFAKLEEGEEPFCIGACPVGALKLFDPSEHHEHLLLKVLPGIPRIQVTRPAARYHPLKIGKQVGLQLPNHTMMKEGSSNDSS</sequence>
<dbReference type="GO" id="GO:0046872">
    <property type="term" value="F:metal ion binding"/>
    <property type="evidence" value="ECO:0007669"/>
    <property type="project" value="UniProtKB-KW"/>
</dbReference>
<evidence type="ECO:0000313" key="6">
    <source>
        <dbReference type="EMBL" id="KTE89643.1"/>
    </source>
</evidence>
<evidence type="ECO:0000259" key="5">
    <source>
        <dbReference type="PROSITE" id="PS51379"/>
    </source>
</evidence>
<protein>
    <submittedName>
        <fullName evidence="6">Oxidoreductase</fullName>
    </submittedName>
</protein>
<dbReference type="Pfam" id="PF13247">
    <property type="entry name" value="Fer4_11"/>
    <property type="match status" value="1"/>
</dbReference>
<keyword evidence="3" id="KW-0408">Iron</keyword>
<name>A0A0W1JDL2_DESHA</name>
<evidence type="ECO:0000256" key="2">
    <source>
        <dbReference type="ARBA" id="ARBA00022723"/>
    </source>
</evidence>
<dbReference type="Gene3D" id="3.30.70.20">
    <property type="match status" value="2"/>
</dbReference>
<dbReference type="GO" id="GO:0051539">
    <property type="term" value="F:4 iron, 4 sulfur cluster binding"/>
    <property type="evidence" value="ECO:0007669"/>
    <property type="project" value="UniProtKB-KW"/>
</dbReference>
<dbReference type="PANTHER" id="PTHR43177">
    <property type="entry name" value="PROTEIN NRFC"/>
    <property type="match status" value="1"/>
</dbReference>
<dbReference type="PANTHER" id="PTHR43177:SF3">
    <property type="entry name" value="PROTEIN NRFC HOMOLOG"/>
    <property type="match status" value="1"/>
</dbReference>
<keyword evidence="4" id="KW-0411">Iron-sulfur</keyword>
<dbReference type="Proteomes" id="UP000054623">
    <property type="component" value="Unassembled WGS sequence"/>
</dbReference>
<dbReference type="PROSITE" id="PS51379">
    <property type="entry name" value="4FE4S_FER_2"/>
    <property type="match status" value="2"/>
</dbReference>
<dbReference type="InterPro" id="IPR017900">
    <property type="entry name" value="4Fe4S_Fe_S_CS"/>
</dbReference>